<evidence type="ECO:0000313" key="6">
    <source>
        <dbReference type="EMBL" id="SAL80528.1"/>
    </source>
</evidence>
<dbReference type="Gene3D" id="3.40.50.1220">
    <property type="entry name" value="TPP-binding domain"/>
    <property type="match status" value="1"/>
</dbReference>
<evidence type="ECO:0000259" key="5">
    <source>
        <dbReference type="PROSITE" id="PS50305"/>
    </source>
</evidence>
<dbReference type="Pfam" id="PF02146">
    <property type="entry name" value="SIR2"/>
    <property type="match status" value="1"/>
</dbReference>
<keyword evidence="3" id="KW-0520">NAD</keyword>
<dbReference type="PROSITE" id="PS50305">
    <property type="entry name" value="SIRTUIN"/>
    <property type="match status" value="1"/>
</dbReference>
<dbReference type="PANTHER" id="PTHR11085">
    <property type="entry name" value="NAD-DEPENDENT PROTEIN DEACYLASE SIRTUIN-5, MITOCHONDRIAL-RELATED"/>
    <property type="match status" value="1"/>
</dbReference>
<comment type="caution">
    <text evidence="6">The sequence shown here is derived from an EMBL/GenBank/DDBJ whole genome shotgun (WGS) entry which is preliminary data.</text>
</comment>
<dbReference type="InterPro" id="IPR026591">
    <property type="entry name" value="Sirtuin_cat_small_dom_sf"/>
</dbReference>
<evidence type="ECO:0000256" key="1">
    <source>
        <dbReference type="ARBA" id="ARBA00012928"/>
    </source>
</evidence>
<sequence>METSIAIERAAQWLNDADGLLISAGAGMGVDSGLPDFRGTEGFWRAYPALGASSIRFEEIASPQAFRRTPALAWAFYGHRLDLYRQTQPHRGFDILRDWAARMKHGAFVFTSNVDGHFQKAGFPEDRIAECHGSINWLQCVEECSQQIWPADEVVPVIDGHTFRLTSSIPRCPSCGAVARPNILMFNDSHWIETRSSRQIRRLEGWLSQCSNLVALELGAGRAIPTVRRFGEHYAARLIRINPRDFKVSPDRGIGIAGAALDSLQQIERLMHRGREE</sequence>
<protein>
    <recommendedName>
        <fullName evidence="1">protein acetyllysine N-acetyltransferase</fullName>
        <ecNumber evidence="1">2.3.1.286</ecNumber>
    </recommendedName>
</protein>
<reference evidence="6" key="1">
    <citation type="submission" date="2016-01" db="EMBL/GenBank/DDBJ databases">
        <authorList>
            <person name="Peeters C."/>
        </authorList>
    </citation>
    <scope>NUCLEOTIDE SEQUENCE [LARGE SCALE GENOMIC DNA]</scope>
    <source>
        <strain evidence="6">LMG 22940</strain>
    </source>
</reference>
<evidence type="ECO:0000256" key="2">
    <source>
        <dbReference type="ARBA" id="ARBA00022679"/>
    </source>
</evidence>
<evidence type="ECO:0000313" key="7">
    <source>
        <dbReference type="Proteomes" id="UP000054770"/>
    </source>
</evidence>
<dbReference type="InterPro" id="IPR029035">
    <property type="entry name" value="DHS-like_NAD/FAD-binding_dom"/>
</dbReference>
<dbReference type="InterPro" id="IPR026590">
    <property type="entry name" value="Ssirtuin_cat_dom"/>
</dbReference>
<dbReference type="InterPro" id="IPR003000">
    <property type="entry name" value="Sirtuin"/>
</dbReference>
<dbReference type="GO" id="GO:0017136">
    <property type="term" value="F:histone deacetylase activity, NAD-dependent"/>
    <property type="evidence" value="ECO:0007669"/>
    <property type="project" value="TreeGrafter"/>
</dbReference>
<gene>
    <name evidence="6" type="ORF">AWB68_05879</name>
</gene>
<dbReference type="EMBL" id="FCON02000093">
    <property type="protein sequence ID" value="SAL80528.1"/>
    <property type="molecule type" value="Genomic_DNA"/>
</dbReference>
<dbReference type="RefSeq" id="WP_087647871.1">
    <property type="nucleotide sequence ID" value="NZ_FCON02000093.1"/>
</dbReference>
<dbReference type="Gene3D" id="3.30.1600.10">
    <property type="entry name" value="SIR2/SIRT2 'Small Domain"/>
    <property type="match status" value="1"/>
</dbReference>
<dbReference type="EC" id="2.3.1.286" evidence="1"/>
<evidence type="ECO:0000256" key="4">
    <source>
        <dbReference type="PROSITE-ProRule" id="PRU00236"/>
    </source>
</evidence>
<dbReference type="Proteomes" id="UP000054770">
    <property type="component" value="Unassembled WGS sequence"/>
</dbReference>
<dbReference type="GO" id="GO:0070403">
    <property type="term" value="F:NAD+ binding"/>
    <property type="evidence" value="ECO:0007669"/>
    <property type="project" value="InterPro"/>
</dbReference>
<dbReference type="SUPFAM" id="SSF52467">
    <property type="entry name" value="DHS-like NAD/FAD-binding domain"/>
    <property type="match status" value="1"/>
</dbReference>
<dbReference type="AlphaFoldDB" id="A0A158KHA5"/>
<accession>A0A158KHA5</accession>
<comment type="caution">
    <text evidence="4">Lacks conserved residue(s) required for the propagation of feature annotation.</text>
</comment>
<proteinExistence type="predicted"/>
<keyword evidence="7" id="KW-1185">Reference proteome</keyword>
<evidence type="ECO:0000256" key="3">
    <source>
        <dbReference type="ARBA" id="ARBA00023027"/>
    </source>
</evidence>
<keyword evidence="2" id="KW-0808">Transferase</keyword>
<dbReference type="OrthoDB" id="9800582at2"/>
<name>A0A158KHA5_9BURK</name>
<feature type="domain" description="Deacetylase sirtuin-type" evidence="5">
    <location>
        <begin position="1"/>
        <end position="273"/>
    </location>
</feature>
<organism evidence="6 7">
    <name type="scientific">Caballeronia choica</name>
    <dbReference type="NCBI Taxonomy" id="326476"/>
    <lineage>
        <taxon>Bacteria</taxon>
        <taxon>Pseudomonadati</taxon>
        <taxon>Pseudomonadota</taxon>
        <taxon>Betaproteobacteria</taxon>
        <taxon>Burkholderiales</taxon>
        <taxon>Burkholderiaceae</taxon>
        <taxon>Caballeronia</taxon>
    </lineage>
</organism>
<dbReference type="PANTHER" id="PTHR11085:SF4">
    <property type="entry name" value="NAD-DEPENDENT PROTEIN DEACYLASE"/>
    <property type="match status" value="1"/>
</dbReference>
<dbReference type="InterPro" id="IPR050134">
    <property type="entry name" value="NAD-dep_sirtuin_deacylases"/>
</dbReference>